<accession>W4MDA7</accession>
<dbReference type="AlphaFoldDB" id="W4MDA7"/>
<name>W4MDA7_9BACT</name>
<evidence type="ECO:0000313" key="2">
    <source>
        <dbReference type="Proteomes" id="UP000019140"/>
    </source>
</evidence>
<sequence length="38" mass="4068">MMVTRLCCHVPAGEVMAISHSHFIARAVDGDADVDQLA</sequence>
<dbReference type="EMBL" id="AZHX01000413">
    <property type="protein sequence ID" value="ETX07627.1"/>
    <property type="molecule type" value="Genomic_DNA"/>
</dbReference>
<proteinExistence type="predicted"/>
<gene>
    <name evidence="1" type="ORF">ETSY2_10160</name>
</gene>
<keyword evidence="2" id="KW-1185">Reference proteome</keyword>
<reference evidence="1 2" key="1">
    <citation type="journal article" date="2014" name="Nature">
        <title>An environmental bacterial taxon with a large and distinct metabolic repertoire.</title>
        <authorList>
            <person name="Wilson M.C."/>
            <person name="Mori T."/>
            <person name="Ruckert C."/>
            <person name="Uria A.R."/>
            <person name="Helf M.J."/>
            <person name="Takada K."/>
            <person name="Gernert C."/>
            <person name="Steffens U.A."/>
            <person name="Heycke N."/>
            <person name="Schmitt S."/>
            <person name="Rinke C."/>
            <person name="Helfrich E.J."/>
            <person name="Brachmann A.O."/>
            <person name="Gurgui C."/>
            <person name="Wakimoto T."/>
            <person name="Kracht M."/>
            <person name="Crusemann M."/>
            <person name="Hentschel U."/>
            <person name="Abe I."/>
            <person name="Matsunaga S."/>
            <person name="Kalinowski J."/>
            <person name="Takeyama H."/>
            <person name="Piel J."/>
        </authorList>
    </citation>
    <scope>NUCLEOTIDE SEQUENCE [LARGE SCALE GENOMIC DNA]</scope>
    <source>
        <strain evidence="2">TSY2</strain>
    </source>
</reference>
<comment type="caution">
    <text evidence="1">The sequence shown here is derived from an EMBL/GenBank/DDBJ whole genome shotgun (WGS) entry which is preliminary data.</text>
</comment>
<protein>
    <submittedName>
        <fullName evidence="1">Uncharacterized protein</fullName>
    </submittedName>
</protein>
<organism evidence="1 2">
    <name type="scientific">Candidatus Entotheonella gemina</name>
    <dbReference type="NCBI Taxonomy" id="1429439"/>
    <lineage>
        <taxon>Bacteria</taxon>
        <taxon>Pseudomonadati</taxon>
        <taxon>Nitrospinota/Tectimicrobiota group</taxon>
        <taxon>Candidatus Tectimicrobiota</taxon>
        <taxon>Candidatus Entotheonellia</taxon>
        <taxon>Candidatus Entotheonellales</taxon>
        <taxon>Candidatus Entotheonellaceae</taxon>
        <taxon>Candidatus Entotheonella</taxon>
    </lineage>
</organism>
<evidence type="ECO:0000313" key="1">
    <source>
        <dbReference type="EMBL" id="ETX07627.1"/>
    </source>
</evidence>
<dbReference type="HOGENOM" id="CLU_3326063_0_0_7"/>
<dbReference type="Proteomes" id="UP000019140">
    <property type="component" value="Unassembled WGS sequence"/>
</dbReference>